<evidence type="ECO:0000259" key="3">
    <source>
        <dbReference type="PROSITE" id="PS50157"/>
    </source>
</evidence>
<feature type="region of interest" description="Disordered" evidence="2">
    <location>
        <begin position="127"/>
        <end position="158"/>
    </location>
</feature>
<evidence type="ECO:0000256" key="1">
    <source>
        <dbReference type="PROSITE-ProRule" id="PRU00042"/>
    </source>
</evidence>
<keyword evidence="1" id="KW-0862">Zinc</keyword>
<feature type="region of interest" description="Disordered" evidence="2">
    <location>
        <begin position="448"/>
        <end position="467"/>
    </location>
</feature>
<evidence type="ECO:0000256" key="2">
    <source>
        <dbReference type="SAM" id="MobiDB-lite"/>
    </source>
</evidence>
<feature type="compositionally biased region" description="Low complexity" evidence="2">
    <location>
        <begin position="489"/>
        <end position="527"/>
    </location>
</feature>
<dbReference type="GeneID" id="4621294"/>
<feature type="domain" description="C2H2-type" evidence="3">
    <location>
        <begin position="552"/>
        <end position="588"/>
    </location>
</feature>
<keyword evidence="1" id="KW-0479">Metal-binding</keyword>
<proteinExistence type="predicted"/>
<feature type="region of interest" description="Disordered" evidence="2">
    <location>
        <begin position="300"/>
        <end position="334"/>
    </location>
</feature>
<dbReference type="Proteomes" id="UP000000591">
    <property type="component" value="Chromosome V"/>
</dbReference>
<dbReference type="AlphaFoldDB" id="Q756M7"/>
<keyword evidence="1" id="KW-0863">Zinc-finger</keyword>
<dbReference type="InterPro" id="IPR013087">
    <property type="entry name" value="Znf_C2H2_type"/>
</dbReference>
<dbReference type="KEGG" id="ago:AGOS_AER227W"/>
<dbReference type="GO" id="GO:0008270">
    <property type="term" value="F:zinc ion binding"/>
    <property type="evidence" value="ECO:0007669"/>
    <property type="project" value="UniProtKB-KW"/>
</dbReference>
<dbReference type="EMBL" id="AE016818">
    <property type="protein sequence ID" value="AAS52908.1"/>
    <property type="molecule type" value="Genomic_DNA"/>
</dbReference>
<gene>
    <name evidence="4" type="ORF">AGOS_AER227W</name>
</gene>
<evidence type="ECO:0000313" key="5">
    <source>
        <dbReference type="Proteomes" id="UP000000591"/>
    </source>
</evidence>
<dbReference type="HOGENOM" id="CLU_038620_0_0_1"/>
<reference evidence="5" key="2">
    <citation type="journal article" date="2013" name="G3 (Bethesda)">
        <title>Genomes of Ashbya fungi isolated from insects reveal four mating-type loci, numerous translocations, lack of transposons, and distinct gene duplications.</title>
        <authorList>
            <person name="Dietrich F.S."/>
            <person name="Voegeli S."/>
            <person name="Kuo S."/>
            <person name="Philippsen P."/>
        </authorList>
    </citation>
    <scope>GENOME REANNOTATION</scope>
    <source>
        <strain evidence="5">ATCC 10895 / CBS 109.51 / FGSC 9923 / NRRL Y-1056</strain>
    </source>
</reference>
<dbReference type="PROSITE" id="PS50157">
    <property type="entry name" value="ZINC_FINGER_C2H2_2"/>
    <property type="match status" value="1"/>
</dbReference>
<reference evidence="4 5" key="1">
    <citation type="journal article" date="2004" name="Science">
        <title>The Ashbya gossypii genome as a tool for mapping the ancient Saccharomyces cerevisiae genome.</title>
        <authorList>
            <person name="Dietrich F.S."/>
            <person name="Voegeli S."/>
            <person name="Brachat S."/>
            <person name="Lerch A."/>
            <person name="Gates K."/>
            <person name="Steiner S."/>
            <person name="Mohr C."/>
            <person name="Pohlmann R."/>
            <person name="Luedi P."/>
            <person name="Choi S."/>
            <person name="Wing R.A."/>
            <person name="Flavier A."/>
            <person name="Gaffney T.D."/>
            <person name="Philippsen P."/>
        </authorList>
    </citation>
    <scope>NUCLEOTIDE SEQUENCE [LARGE SCALE GENOMIC DNA]</scope>
    <source>
        <strain evidence="5">ATCC 10895 / CBS 109.51 / FGSC 9923 / NRRL Y-1056</strain>
    </source>
</reference>
<keyword evidence="5" id="KW-1185">Reference proteome</keyword>
<dbReference type="OrthoDB" id="7295497at2759"/>
<dbReference type="eggNOG" id="ENOG502RBAK">
    <property type="taxonomic scope" value="Eukaryota"/>
</dbReference>
<feature type="region of interest" description="Disordered" evidence="2">
    <location>
        <begin position="484"/>
        <end position="546"/>
    </location>
</feature>
<protein>
    <submittedName>
        <fullName evidence="4">AER227Wp</fullName>
    </submittedName>
</protein>
<sequence>MSTAELELRRTLADVLDDELRMPDHWNASSHANKSFEDLLILPQEHQEYPLSSPMFKHYAGTYPLGAGTVATGSLNSAMPSHLLASHAPMIDDTHAGYVVADGAAAATANIFNKYADPTLTTTHANGESAASLQQPQGSANAPPLQQNVHSVSGQQQTVPHAGVAKTLGSGCMLTPIQPTISLHSVMDAGSSYMPRLSSACTPVLPNLPSSATATANSAQSAATATSYNQISPSKYNLIDDHQTRIAEQRELELLDDEDYIRDYYMEENGHKMNYFWPLQDNISNSQVHMHDPMQQLFDQDFDDDLSDDDDDDSNSLELLGEDYDDEDRDNDDSQIFDRTRKLNFNPSVSSYLRPLLNSESFVDTEIVADETNGDEFNYCGDDDDNESSVFDDDTLFEGKGARKPSVVCAEKLSREQTAFDAKFLTPSPGADFAGKSQSPVVVSVPIPVKKSSKGPNTAKAEQAGLISPVHNSSTKLIKRLAANRRKSAAAGAAPHVSKKASTPSGGTSSTSNGSSNTSMTASASPMVHHSHSGYHESNCHSSSSNDINEEHTCQLINSITKQPCLKKFSRPYDLIRHQKTIHATKKKIFRCLICIQEHGTEGYQRTFSRGDALSRHVKVKHELVGEEAQKVIQFAKENVEYVEA</sequence>
<name>Q756M7_EREGS</name>
<evidence type="ECO:0000313" key="4">
    <source>
        <dbReference type="EMBL" id="AAS52908.1"/>
    </source>
</evidence>
<dbReference type="Gene3D" id="3.30.160.60">
    <property type="entry name" value="Classic Zinc Finger"/>
    <property type="match status" value="1"/>
</dbReference>
<organism evidence="4 5">
    <name type="scientific">Eremothecium gossypii (strain ATCC 10895 / CBS 109.51 / FGSC 9923 / NRRL Y-1056)</name>
    <name type="common">Yeast</name>
    <name type="synonym">Ashbya gossypii</name>
    <dbReference type="NCBI Taxonomy" id="284811"/>
    <lineage>
        <taxon>Eukaryota</taxon>
        <taxon>Fungi</taxon>
        <taxon>Dikarya</taxon>
        <taxon>Ascomycota</taxon>
        <taxon>Saccharomycotina</taxon>
        <taxon>Saccharomycetes</taxon>
        <taxon>Saccharomycetales</taxon>
        <taxon>Saccharomycetaceae</taxon>
        <taxon>Eremothecium</taxon>
    </lineage>
</organism>
<accession>Q756M7</accession>
<dbReference type="RefSeq" id="NP_985084.1">
    <property type="nucleotide sequence ID" value="NM_210438.1"/>
</dbReference>
<dbReference type="InParanoid" id="Q756M7"/>
<dbReference type="FunCoup" id="Q756M7">
    <property type="interactions" value="3887"/>
</dbReference>